<dbReference type="GO" id="GO:0006620">
    <property type="term" value="P:post-translational protein targeting to endoplasmic reticulum membrane"/>
    <property type="evidence" value="ECO:0007669"/>
    <property type="project" value="TreeGrafter"/>
</dbReference>
<name>A0A8J2KFW7_9HEXA</name>
<feature type="compositionally biased region" description="Polar residues" evidence="4">
    <location>
        <begin position="355"/>
        <end position="365"/>
    </location>
</feature>
<evidence type="ECO:0000256" key="4">
    <source>
        <dbReference type="SAM" id="MobiDB-lite"/>
    </source>
</evidence>
<keyword evidence="2 3" id="KW-0802">TPR repeat</keyword>
<dbReference type="SMART" id="SM00028">
    <property type="entry name" value="TPR"/>
    <property type="match status" value="3"/>
</dbReference>
<reference evidence="6" key="1">
    <citation type="submission" date="2021-06" db="EMBL/GenBank/DDBJ databases">
        <authorList>
            <person name="Hodson N. C."/>
            <person name="Mongue J. A."/>
            <person name="Jaron S. K."/>
        </authorList>
    </citation>
    <scope>NUCLEOTIDE SEQUENCE</scope>
</reference>
<evidence type="ECO:0000313" key="7">
    <source>
        <dbReference type="Proteomes" id="UP000708208"/>
    </source>
</evidence>
<feature type="domain" description="SGTA homodimerisation" evidence="5">
    <location>
        <begin position="38"/>
        <end position="86"/>
    </location>
</feature>
<dbReference type="Pfam" id="PF16546">
    <property type="entry name" value="SGTA_dimer"/>
    <property type="match status" value="1"/>
</dbReference>
<feature type="region of interest" description="Disordered" evidence="4">
    <location>
        <begin position="93"/>
        <end position="127"/>
    </location>
</feature>
<evidence type="ECO:0000256" key="2">
    <source>
        <dbReference type="ARBA" id="ARBA00022803"/>
    </source>
</evidence>
<dbReference type="AlphaFoldDB" id="A0A8J2KFW7"/>
<feature type="compositionally biased region" description="Low complexity" evidence="4">
    <location>
        <begin position="100"/>
        <end position="116"/>
    </location>
</feature>
<dbReference type="InterPro" id="IPR047150">
    <property type="entry name" value="SGT"/>
</dbReference>
<feature type="repeat" description="TPR" evidence="3">
    <location>
        <begin position="139"/>
        <end position="172"/>
    </location>
</feature>
<keyword evidence="7" id="KW-1185">Reference proteome</keyword>
<organism evidence="6 7">
    <name type="scientific">Allacma fusca</name>
    <dbReference type="NCBI Taxonomy" id="39272"/>
    <lineage>
        <taxon>Eukaryota</taxon>
        <taxon>Metazoa</taxon>
        <taxon>Ecdysozoa</taxon>
        <taxon>Arthropoda</taxon>
        <taxon>Hexapoda</taxon>
        <taxon>Collembola</taxon>
        <taxon>Symphypleona</taxon>
        <taxon>Sminthuridae</taxon>
        <taxon>Allacma</taxon>
    </lineage>
</organism>
<dbReference type="PROSITE" id="PS50005">
    <property type="entry name" value="TPR"/>
    <property type="match status" value="3"/>
</dbReference>
<protein>
    <recommendedName>
        <fullName evidence="5">SGTA homodimerisation domain-containing protein</fullName>
    </recommendedName>
</protein>
<dbReference type="PANTHER" id="PTHR45831">
    <property type="entry name" value="LD24721P"/>
    <property type="match status" value="1"/>
</dbReference>
<evidence type="ECO:0000313" key="6">
    <source>
        <dbReference type="EMBL" id="CAG7815767.1"/>
    </source>
</evidence>
<dbReference type="OrthoDB" id="2335338at2759"/>
<comment type="caution">
    <text evidence="6">The sequence shown here is derived from an EMBL/GenBank/DDBJ whole genome shotgun (WGS) entry which is preliminary data.</text>
</comment>
<feature type="region of interest" description="Disordered" evidence="4">
    <location>
        <begin position="351"/>
        <end position="375"/>
    </location>
</feature>
<dbReference type="GO" id="GO:0072380">
    <property type="term" value="C:TRC complex"/>
    <property type="evidence" value="ECO:0007669"/>
    <property type="project" value="TreeGrafter"/>
</dbReference>
<accession>A0A8J2KFW7</accession>
<dbReference type="EMBL" id="CAJVCH010352367">
    <property type="protein sequence ID" value="CAG7815767.1"/>
    <property type="molecule type" value="Genomic_DNA"/>
</dbReference>
<dbReference type="GO" id="GO:0016020">
    <property type="term" value="C:membrane"/>
    <property type="evidence" value="ECO:0007669"/>
    <property type="project" value="TreeGrafter"/>
</dbReference>
<proteinExistence type="predicted"/>
<dbReference type="Proteomes" id="UP000708208">
    <property type="component" value="Unassembled WGS sequence"/>
</dbReference>
<keyword evidence="1" id="KW-0677">Repeat</keyword>
<dbReference type="GO" id="GO:0060090">
    <property type="term" value="F:molecular adaptor activity"/>
    <property type="evidence" value="ECO:0007669"/>
    <property type="project" value="TreeGrafter"/>
</dbReference>
<feature type="repeat" description="TPR" evidence="3">
    <location>
        <begin position="207"/>
        <end position="240"/>
    </location>
</feature>
<dbReference type="InterPro" id="IPR032374">
    <property type="entry name" value="SGTA_dimer"/>
</dbReference>
<sequence length="375" mass="40917">MTWYSELTRLKKPFQSWVDTQEDLKTIIFAMGDNDTRRNVYAILDFLQDEYNKSSTSADSKESIEVAMQCLETAFGVNLKDVQYKPKVTLRNALSESQRSGASTSTSQPQTSSAETRPGLNGEPYTVPNEATEEAQKAADTLKNLGNEKMKEGMFEEARQLYDKAIELDGRNAVYFCNRAAAFLKLEDTDKALRDCQIAIQLQPNYARAYGRMGVIYSSLMQHVKAAECYRKASQLDPLNESYVNNLKVAEEWADANEDNPGGAAGGAAAAAAGQAPNFQAIFSDPNLINMATQMLQNPNMLQMLRSFMSGFQNAAPTDAAAGGGGPQTMDGLLQMGQAIAQQIRAANPNLADQLGSQLGNQGPRSSPHGDSYDL</sequence>
<evidence type="ECO:0000256" key="1">
    <source>
        <dbReference type="ARBA" id="ARBA00022737"/>
    </source>
</evidence>
<feature type="repeat" description="TPR" evidence="3">
    <location>
        <begin position="173"/>
        <end position="206"/>
    </location>
</feature>
<evidence type="ECO:0000259" key="5">
    <source>
        <dbReference type="Pfam" id="PF16546"/>
    </source>
</evidence>
<dbReference type="Pfam" id="PF00515">
    <property type="entry name" value="TPR_1"/>
    <property type="match status" value="3"/>
</dbReference>
<gene>
    <name evidence="6" type="ORF">AFUS01_LOCUS26425</name>
</gene>
<dbReference type="PANTHER" id="PTHR45831:SF2">
    <property type="entry name" value="LD24721P"/>
    <property type="match status" value="1"/>
</dbReference>
<dbReference type="InterPro" id="IPR019734">
    <property type="entry name" value="TPR_rpt"/>
</dbReference>
<evidence type="ECO:0000256" key="3">
    <source>
        <dbReference type="PROSITE-ProRule" id="PRU00339"/>
    </source>
</evidence>